<sequence>MTAPHRTRGRAMMSALNTDLELMHSVSGQIDARNEEVRAMLGTFIGRMCSVPASVWGGAAAVRFREVVDRWNAESMALHTALGRIAETIRLNERTLREAGDGHSHRIGAVSSEL</sequence>
<dbReference type="STRING" id="1801.BRW64_11680"/>
<dbReference type="Gene3D" id="1.10.287.1060">
    <property type="entry name" value="ESAT-6-like"/>
    <property type="match status" value="1"/>
</dbReference>
<dbReference type="InterPro" id="IPR036689">
    <property type="entry name" value="ESAT-6-like_sf"/>
</dbReference>
<dbReference type="EMBL" id="MIJD01000489">
    <property type="protein sequence ID" value="OPE45492.1"/>
    <property type="molecule type" value="Genomic_DNA"/>
</dbReference>
<protein>
    <submittedName>
        <fullName evidence="1">WXG100 family type VII secretion target</fullName>
    </submittedName>
</protein>
<dbReference type="SUPFAM" id="SSF140453">
    <property type="entry name" value="EsxAB dimer-like"/>
    <property type="match status" value="1"/>
</dbReference>
<dbReference type="InterPro" id="IPR010310">
    <property type="entry name" value="T7SS_ESAT-6-like"/>
</dbReference>
<reference evidence="1 2" key="1">
    <citation type="submission" date="2016-09" db="EMBL/GenBank/DDBJ databases">
        <title>genome sequences of unsequenced Mycobacteria.</title>
        <authorList>
            <person name="Greninger A.L."/>
            <person name="Jerome K.R."/>
            <person name="Mcnair B."/>
            <person name="Wallis C."/>
            <person name="Fang F."/>
        </authorList>
    </citation>
    <scope>NUCLEOTIDE SEQUENCE [LARGE SCALE GENOMIC DNA]</scope>
    <source>
        <strain evidence="1 2">BM1</strain>
    </source>
</reference>
<name>A0A1Q4HF56_9MYCO</name>
<accession>A0A1Q4HF56</accession>
<organism evidence="1 2">
    <name type="scientific">Mycolicibacterium diernhoferi</name>
    <dbReference type="NCBI Taxonomy" id="1801"/>
    <lineage>
        <taxon>Bacteria</taxon>
        <taxon>Bacillati</taxon>
        <taxon>Actinomycetota</taxon>
        <taxon>Actinomycetes</taxon>
        <taxon>Mycobacteriales</taxon>
        <taxon>Mycobacteriaceae</taxon>
        <taxon>Mycolicibacterium</taxon>
    </lineage>
</organism>
<dbReference type="AlphaFoldDB" id="A0A1Q4HF56"/>
<gene>
    <name evidence="1" type="ORF">BV510_28020</name>
</gene>
<proteinExistence type="predicted"/>
<dbReference type="Pfam" id="PF06013">
    <property type="entry name" value="WXG100"/>
    <property type="match status" value="1"/>
</dbReference>
<evidence type="ECO:0000313" key="1">
    <source>
        <dbReference type="EMBL" id="OPE45492.1"/>
    </source>
</evidence>
<evidence type="ECO:0000313" key="2">
    <source>
        <dbReference type="Proteomes" id="UP000191039"/>
    </source>
</evidence>
<dbReference type="Proteomes" id="UP000191039">
    <property type="component" value="Unassembled WGS sequence"/>
</dbReference>
<comment type="caution">
    <text evidence="1">The sequence shown here is derived from an EMBL/GenBank/DDBJ whole genome shotgun (WGS) entry which is preliminary data.</text>
</comment>